<evidence type="ECO:0000256" key="4">
    <source>
        <dbReference type="SAM" id="SignalP"/>
    </source>
</evidence>
<dbReference type="EMBL" id="VYQF01000001">
    <property type="protein sequence ID" value="KAA9041873.1"/>
    <property type="molecule type" value="Genomic_DNA"/>
</dbReference>
<dbReference type="InterPro" id="IPR010827">
    <property type="entry name" value="BamA/TamA_POTRA"/>
</dbReference>
<organism evidence="6 7">
    <name type="scientific">Ginsengibacter hankyongi</name>
    <dbReference type="NCBI Taxonomy" id="2607284"/>
    <lineage>
        <taxon>Bacteria</taxon>
        <taxon>Pseudomonadati</taxon>
        <taxon>Bacteroidota</taxon>
        <taxon>Chitinophagia</taxon>
        <taxon>Chitinophagales</taxon>
        <taxon>Chitinophagaceae</taxon>
        <taxon>Ginsengibacter</taxon>
    </lineage>
</organism>
<keyword evidence="1" id="KW-0812">Transmembrane</keyword>
<evidence type="ECO:0000259" key="5">
    <source>
        <dbReference type="Pfam" id="PF07244"/>
    </source>
</evidence>
<dbReference type="GO" id="GO:0019867">
    <property type="term" value="C:outer membrane"/>
    <property type="evidence" value="ECO:0007669"/>
    <property type="project" value="InterPro"/>
</dbReference>
<feature type="domain" description="POTRA" evidence="5">
    <location>
        <begin position="343"/>
        <end position="428"/>
    </location>
</feature>
<dbReference type="InterPro" id="IPR023707">
    <property type="entry name" value="OM_assembly_BamA"/>
</dbReference>
<feature type="domain" description="POTRA" evidence="5">
    <location>
        <begin position="129"/>
        <end position="205"/>
    </location>
</feature>
<dbReference type="PANTHER" id="PTHR12815">
    <property type="entry name" value="SORTING AND ASSEMBLY MACHINERY SAMM50 PROTEIN FAMILY MEMBER"/>
    <property type="match status" value="1"/>
</dbReference>
<evidence type="ECO:0000256" key="1">
    <source>
        <dbReference type="ARBA" id="ARBA00022692"/>
    </source>
</evidence>
<dbReference type="InterPro" id="IPR039910">
    <property type="entry name" value="D15-like"/>
</dbReference>
<proteinExistence type="predicted"/>
<keyword evidence="2 4" id="KW-0732">Signal</keyword>
<name>A0A5J5ING8_9BACT</name>
<comment type="caution">
    <text evidence="6">The sequence shown here is derived from an EMBL/GenBank/DDBJ whole genome shotgun (WGS) entry which is preliminary data.</text>
</comment>
<evidence type="ECO:0000313" key="6">
    <source>
        <dbReference type="EMBL" id="KAA9041873.1"/>
    </source>
</evidence>
<dbReference type="Gene3D" id="3.10.20.310">
    <property type="entry name" value="membrane protein fhac"/>
    <property type="match status" value="5"/>
</dbReference>
<reference evidence="6 7" key="1">
    <citation type="submission" date="2019-09" db="EMBL/GenBank/DDBJ databases">
        <title>Draft genome sequence of Ginsengibacter sp. BR5-29.</title>
        <authorList>
            <person name="Im W.-T."/>
        </authorList>
    </citation>
    <scope>NUCLEOTIDE SEQUENCE [LARGE SCALE GENOMIC DNA]</scope>
    <source>
        <strain evidence="6 7">BR5-29</strain>
    </source>
</reference>
<dbReference type="Pfam" id="PF07244">
    <property type="entry name" value="POTRA"/>
    <property type="match status" value="3"/>
</dbReference>
<sequence>MPKIYKILFLVVVAITAKTNVTAQVANDSVPTSVNVPLENIFNAKTPKEYVISDIKVTGTSFDPNLIISISGLAVGDKVKIPGGDNFSRAISNLWKQNLVSDVQIYFTNLVGDKLSVEINITDRPSLTNFKFKGVSKSEADDLTPKLGLAKGKVTRVTENLKTTAATVIKKFYVDKGFRNVDVKVNETKDPKNANAVNIVFVVNKNAKVHIKDIYFAGNESVSALRLKKQMKGTKEMSRFTLFPTSVGNVFDSGKTNRISFNGYLRTNGYLIPSKTKEVLDPYFRFKLSSAKFNEKKYLEDKGHVLDYYNSLGFRDAIIEGDTTYNDHGDLDVAIKLKEGHRYYFGNITWKGNTKYSDSLLSLLLGIKKGDIYNAETLNKKLGKEPSAEGGDISSLYQDDGYLFFRIDPVETAVYNDTIDHEIRIVEGPQATIGKVTITGNDKTKDYVIRRELRTVPGDKFSRELIIRTQRELSQLGYFNPEKINPGIVPNTEEGTVDINWGLEEKSSDQLELSAGFGGGIGLTGTLGVTFNNFSIYNIFNKKSWDPLPSGDGQKLSLRGQSNGKQFRSYNFSFTEPWLGGKKRNSFTISYYDTKYANAYNPLTGYYDRSYGDSSFIKTTGFSVALGKQLKWPDDYFSLVYQLDYQRYKLKNYNIFPGLTNGISNNFSLKITLARNSAGPNPIFPTSGSNFVLSGQFTPPYSFFHSAEFYQNQAKADQYKLVEFHKERFNAEWYVPIGKGRGPDKNKQFILKAAAKYGFLGRYTNKTITSPFERFQLGDAGLSNNYGLLGYDIIAHRGYPVYDNSDPKVNPDISTASNFFTIFNKYTLEMRYPFSTSASSTIFGEAFFEAANGWYSFKDYNPFKLRRSVGVGMRFFLPMFGLLGFDYGIGLDRLNSTTGLKGAAKFTFMLGQEPE</sequence>
<feature type="chain" id="PRO_5023842273" evidence="4">
    <location>
        <begin position="24"/>
        <end position="915"/>
    </location>
</feature>
<evidence type="ECO:0000313" key="7">
    <source>
        <dbReference type="Proteomes" id="UP000326903"/>
    </source>
</evidence>
<dbReference type="PANTHER" id="PTHR12815:SF47">
    <property type="entry name" value="TRANSLOCATION AND ASSEMBLY MODULE SUBUNIT TAMA"/>
    <property type="match status" value="1"/>
</dbReference>
<keyword evidence="3" id="KW-0472">Membrane</keyword>
<evidence type="ECO:0000256" key="3">
    <source>
        <dbReference type="ARBA" id="ARBA00023237"/>
    </source>
</evidence>
<dbReference type="Proteomes" id="UP000326903">
    <property type="component" value="Unassembled WGS sequence"/>
</dbReference>
<accession>A0A5J5ING8</accession>
<dbReference type="AlphaFoldDB" id="A0A5J5ING8"/>
<keyword evidence="7" id="KW-1185">Reference proteome</keyword>
<dbReference type="PIRSF" id="PIRSF006076">
    <property type="entry name" value="OM_assembly_OMP85"/>
    <property type="match status" value="1"/>
</dbReference>
<dbReference type="RefSeq" id="WP_150414002.1">
    <property type="nucleotide sequence ID" value="NZ_VYQF01000001.1"/>
</dbReference>
<protein>
    <submittedName>
        <fullName evidence="6">Outer membrane protein assembly factor</fullName>
    </submittedName>
</protein>
<evidence type="ECO:0000256" key="2">
    <source>
        <dbReference type="ARBA" id="ARBA00022729"/>
    </source>
</evidence>
<feature type="signal peptide" evidence="4">
    <location>
        <begin position="1"/>
        <end position="23"/>
    </location>
</feature>
<dbReference type="Gene3D" id="2.40.160.50">
    <property type="entry name" value="membrane protein fhac: a member of the omp85/tpsb transporter family"/>
    <property type="match status" value="1"/>
</dbReference>
<feature type="domain" description="POTRA" evidence="5">
    <location>
        <begin position="432"/>
        <end position="505"/>
    </location>
</feature>
<keyword evidence="3" id="KW-0998">Cell outer membrane</keyword>
<dbReference type="GO" id="GO:0071709">
    <property type="term" value="P:membrane assembly"/>
    <property type="evidence" value="ECO:0007669"/>
    <property type="project" value="InterPro"/>
</dbReference>
<gene>
    <name evidence="6" type="ORF">FW778_07610</name>
</gene>